<name>A0ABT9ZQU4_9BACI</name>
<organism evidence="2 3">
    <name type="scientific">Evansella vedderi</name>
    <dbReference type="NCBI Taxonomy" id="38282"/>
    <lineage>
        <taxon>Bacteria</taxon>
        <taxon>Bacillati</taxon>
        <taxon>Bacillota</taxon>
        <taxon>Bacilli</taxon>
        <taxon>Bacillales</taxon>
        <taxon>Bacillaceae</taxon>
        <taxon>Evansella</taxon>
    </lineage>
</organism>
<dbReference type="PANTHER" id="PTHR39164">
    <property type="entry name" value="PROTEIN CCDC"/>
    <property type="match status" value="1"/>
</dbReference>
<keyword evidence="1" id="KW-0472">Membrane</keyword>
<feature type="transmembrane region" description="Helical" evidence="1">
    <location>
        <begin position="63"/>
        <end position="82"/>
    </location>
</feature>
<keyword evidence="1" id="KW-0812">Transmembrane</keyword>
<dbReference type="Proteomes" id="UP001230005">
    <property type="component" value="Unassembled WGS sequence"/>
</dbReference>
<keyword evidence="3" id="KW-1185">Reference proteome</keyword>
<feature type="transmembrane region" description="Helical" evidence="1">
    <location>
        <begin position="94"/>
        <end position="115"/>
    </location>
</feature>
<reference evidence="2 3" key="1">
    <citation type="submission" date="2023-07" db="EMBL/GenBank/DDBJ databases">
        <title>Genomic Encyclopedia of Type Strains, Phase IV (KMG-IV): sequencing the most valuable type-strain genomes for metagenomic binning, comparative biology and taxonomic classification.</title>
        <authorList>
            <person name="Goeker M."/>
        </authorList>
    </citation>
    <scope>NUCLEOTIDE SEQUENCE [LARGE SCALE GENOMIC DNA]</scope>
    <source>
        <strain evidence="2 3">DSM 9768</strain>
    </source>
</reference>
<sequence length="174" mass="19963">MIGIFLSIVAVMMALLALFIRMKAMKKPATVRKIMIPPLAMSTGFLMFLYPPVRPSALELIEAFSVGLLFSILLIKLSSFEIRDNNIYMKRSKAFPFILFGLLAVRLLAKTILGIHFEYEVLAGMFFVLAFGMILPWRLAMLYKFKQVEKEFKLKQNSNANWNFQSENPTPRES</sequence>
<dbReference type="PANTHER" id="PTHR39164:SF1">
    <property type="entry name" value="PROTEIN CCDC"/>
    <property type="match status" value="1"/>
</dbReference>
<protein>
    <submittedName>
        <fullName evidence="2">Membrane protein CcdC involved in cytochrome C biogenesis</fullName>
    </submittedName>
</protein>
<feature type="transmembrane region" description="Helical" evidence="1">
    <location>
        <begin position="121"/>
        <end position="140"/>
    </location>
</feature>
<keyword evidence="1" id="KW-1133">Transmembrane helix</keyword>
<evidence type="ECO:0000313" key="2">
    <source>
        <dbReference type="EMBL" id="MDQ0253603.1"/>
    </source>
</evidence>
<comment type="caution">
    <text evidence="2">The sequence shown here is derived from an EMBL/GenBank/DDBJ whole genome shotgun (WGS) entry which is preliminary data.</text>
</comment>
<feature type="transmembrane region" description="Helical" evidence="1">
    <location>
        <begin position="6"/>
        <end position="22"/>
    </location>
</feature>
<evidence type="ECO:0000256" key="1">
    <source>
        <dbReference type="SAM" id="Phobius"/>
    </source>
</evidence>
<dbReference type="RefSeq" id="WP_307322480.1">
    <property type="nucleotide sequence ID" value="NZ_JAUSUG010000003.1"/>
</dbReference>
<feature type="transmembrane region" description="Helical" evidence="1">
    <location>
        <begin position="34"/>
        <end position="51"/>
    </location>
</feature>
<proteinExistence type="predicted"/>
<dbReference type="Pfam" id="PF07301">
    <property type="entry name" value="DUF1453"/>
    <property type="match status" value="1"/>
</dbReference>
<evidence type="ECO:0000313" key="3">
    <source>
        <dbReference type="Proteomes" id="UP001230005"/>
    </source>
</evidence>
<dbReference type="InterPro" id="IPR058247">
    <property type="entry name" value="DUF1453"/>
</dbReference>
<gene>
    <name evidence="2" type="ORF">J2S74_000975</name>
</gene>
<accession>A0ABT9ZQU4</accession>
<dbReference type="EMBL" id="JAUSUG010000003">
    <property type="protein sequence ID" value="MDQ0253603.1"/>
    <property type="molecule type" value="Genomic_DNA"/>
</dbReference>
<dbReference type="InterPro" id="IPR031306">
    <property type="entry name" value="CcdC"/>
</dbReference>
<dbReference type="PIRSF" id="PIRSF021441">
    <property type="entry name" value="DUF1453"/>
    <property type="match status" value="1"/>
</dbReference>